<gene>
    <name evidence="3" type="ordered locus">Mycch_2969</name>
</gene>
<organism evidence="3 4">
    <name type="scientific">Mycolicibacterium chubuense (strain NBB4)</name>
    <name type="common">Mycobacterium chubuense</name>
    <dbReference type="NCBI Taxonomy" id="710421"/>
    <lineage>
        <taxon>Bacteria</taxon>
        <taxon>Bacillati</taxon>
        <taxon>Actinomycetota</taxon>
        <taxon>Actinomycetes</taxon>
        <taxon>Mycobacteriales</taxon>
        <taxon>Mycobacteriaceae</taxon>
        <taxon>Mycolicibacterium</taxon>
    </lineage>
</organism>
<accession>I4BKB6</accession>
<dbReference type="Proteomes" id="UP000006057">
    <property type="component" value="Chromosome"/>
</dbReference>
<dbReference type="KEGG" id="mcb:Mycch_2969"/>
<proteinExistence type="predicted"/>
<dbReference type="eggNOG" id="COG1672">
    <property type="taxonomic scope" value="Bacteria"/>
</dbReference>
<name>I4BKB6_MYCCN</name>
<reference evidence="3 4" key="1">
    <citation type="submission" date="2012-06" db="EMBL/GenBank/DDBJ databases">
        <title>Complete sequence of chromosome of Mycobacterium chubuense NBB4.</title>
        <authorList>
            <consortium name="US DOE Joint Genome Institute"/>
            <person name="Lucas S."/>
            <person name="Han J."/>
            <person name="Lapidus A."/>
            <person name="Cheng J.-F."/>
            <person name="Goodwin L."/>
            <person name="Pitluck S."/>
            <person name="Peters L."/>
            <person name="Mikhailova N."/>
            <person name="Teshima H."/>
            <person name="Detter J.C."/>
            <person name="Han C."/>
            <person name="Tapia R."/>
            <person name="Land M."/>
            <person name="Hauser L."/>
            <person name="Kyrpides N."/>
            <person name="Ivanova N."/>
            <person name="Pagani I."/>
            <person name="Mattes T."/>
            <person name="Holmes A."/>
            <person name="Rutledge P."/>
            <person name="Paulsen I."/>
            <person name="Coleman N."/>
            <person name="Woyke T."/>
        </authorList>
    </citation>
    <scope>NUCLEOTIDE SEQUENCE [LARGE SCALE GENOMIC DNA]</scope>
    <source>
        <strain evidence="3 4">NBB4</strain>
    </source>
</reference>
<feature type="region of interest" description="Disordered" evidence="1">
    <location>
        <begin position="882"/>
        <end position="906"/>
    </location>
</feature>
<dbReference type="Gene3D" id="3.40.50.300">
    <property type="entry name" value="P-loop containing nucleotide triphosphate hydrolases"/>
    <property type="match status" value="1"/>
</dbReference>
<dbReference type="STRING" id="710421.Mycch_2969"/>
<keyword evidence="4" id="KW-1185">Reference proteome</keyword>
<dbReference type="EMBL" id="CP003053">
    <property type="protein sequence ID" value="AFM17723.1"/>
    <property type="molecule type" value="Genomic_DNA"/>
</dbReference>
<feature type="region of interest" description="Disordered" evidence="1">
    <location>
        <begin position="17"/>
        <end position="38"/>
    </location>
</feature>
<dbReference type="HOGENOM" id="CLU_011044_0_0_11"/>
<dbReference type="PATRIC" id="fig|710421.3.peg.2959"/>
<evidence type="ECO:0000313" key="3">
    <source>
        <dbReference type="EMBL" id="AFM17723.1"/>
    </source>
</evidence>
<dbReference type="SUPFAM" id="SSF52540">
    <property type="entry name" value="P-loop containing nucleoside triphosphate hydrolases"/>
    <property type="match status" value="1"/>
</dbReference>
<evidence type="ECO:0000313" key="4">
    <source>
        <dbReference type="Proteomes" id="UP000006057"/>
    </source>
</evidence>
<dbReference type="InterPro" id="IPR041664">
    <property type="entry name" value="AAA_16"/>
</dbReference>
<evidence type="ECO:0000259" key="2">
    <source>
        <dbReference type="Pfam" id="PF13191"/>
    </source>
</evidence>
<dbReference type="InterPro" id="IPR027417">
    <property type="entry name" value="P-loop_NTPase"/>
</dbReference>
<dbReference type="OrthoDB" id="3884789at2"/>
<evidence type="ECO:0000256" key="1">
    <source>
        <dbReference type="SAM" id="MobiDB-lite"/>
    </source>
</evidence>
<dbReference type="AlphaFoldDB" id="I4BKB6"/>
<dbReference type="RefSeq" id="WP_014816200.1">
    <property type="nucleotide sequence ID" value="NC_018027.1"/>
</dbReference>
<protein>
    <recommendedName>
        <fullName evidence="2">Orc1-like AAA ATPase domain-containing protein</fullName>
    </recommendedName>
</protein>
<dbReference type="Pfam" id="PF13191">
    <property type="entry name" value="AAA_16"/>
    <property type="match status" value="1"/>
</dbReference>
<sequence length="953" mass="104457">MAAVRKVSAEELRRRFGLDSETSVAPNPDTFAENDSLPGSRISTARKRLRDSVALVGAFDSAMLPQNRSPRAGGEIAEFIAGDCEPVTTPSGLHWRLTLPVRKAVIDAAAPSRLNDLVKAGRKIIGTHALGIDPLLDAAERIVGNAFDDIPHMSLIESRALIAAASWFPADVRTPDQDILTGRIAVLEQLEPLRILVKDGFVGRRRELRRLRNHILVDEDPGVLALTGPGGVGKSSLLAQAVLAANDESRPPLVAYLTFDRPELRADQPLTLIAEAARQLSAVVSDDSRALALKIERQSHDSNRRATSALVSRSSVGSSTRTAKRDSTKDLFKLAWQYAQILDHTYPERRILWVLDTFEVAQRVGEVAVAGAFDLIDVLRSKLGDRLRVLIAGRGDVGGDRVQRMHLEGLDRPTARTLLRREVSGLALNRKFLDAVLDQIGTNPLSVRLAGELLRREGREGLHTAEVQRRLLFRVGSEEIQGVLYKRILDHLDDEDVQRIANPGLVVRRIDAGIIRQVLAAPCGLGDLSLEAANDLLERLGREASLVEPAGVGVFVHRSDVRAIMLPLIEREDMTRATSIRRAAVLYHANRYAQSKDLIDKTEELYHRLMLGESAKELTAVWDRDAAVLLQPALDEFPPASQAYLAERLGWTVDPEVFRAAEDESWAEQAARLCRQRLDTGDATGALALARERSSDQVRSLMDPIIIEAMATLGRWNDALGQAERTLQWATRKGEWQTYVAVSVMAARIAEDAAQWDQALTLLRDARDVTQDYSDIVMHLAAGVAMLRIQRRAGRTLTPADADFRATVLAEGRALSETDRRLNPTLIRDMAAEFGSEAMDLVSAATQLVGVDLGSEAGDQLIGSLSSEDRSSFNIFYSTPDSRDTLSESGDAVAPTPSSDSGDNLDWLRSGTSVEQSNRVNEYLGNISGTSEEGEWSDAIASAFRVESDDSAY</sequence>
<feature type="domain" description="Orc1-like AAA ATPase" evidence="2">
    <location>
        <begin position="201"/>
        <end position="363"/>
    </location>
</feature>